<keyword evidence="3 4" id="KW-0349">Heme</keyword>
<dbReference type="InterPro" id="IPR017972">
    <property type="entry name" value="Cyt_P450_CS"/>
</dbReference>
<dbReference type="PRINTS" id="PR00463">
    <property type="entry name" value="EP450I"/>
</dbReference>
<keyword evidence="4" id="KW-0503">Monooxygenase</keyword>
<protein>
    <submittedName>
        <fullName evidence="5">Putative cytochrome P450 110</fullName>
        <ecNumber evidence="5">1.14.-.-</ecNumber>
    </submittedName>
</protein>
<dbReference type="GO" id="GO:0020037">
    <property type="term" value="F:heme binding"/>
    <property type="evidence" value="ECO:0007669"/>
    <property type="project" value="InterPro"/>
</dbReference>
<dbReference type="InterPro" id="IPR036396">
    <property type="entry name" value="Cyt_P450_sf"/>
</dbReference>
<organism evidence="5 6">
    <name type="scientific">Hyella patelloides LEGE 07179</name>
    <dbReference type="NCBI Taxonomy" id="945734"/>
    <lineage>
        <taxon>Bacteria</taxon>
        <taxon>Bacillati</taxon>
        <taxon>Cyanobacteriota</taxon>
        <taxon>Cyanophyceae</taxon>
        <taxon>Pleurocapsales</taxon>
        <taxon>Hyellaceae</taxon>
        <taxon>Hyella</taxon>
    </lineage>
</organism>
<dbReference type="EMBL" id="CAACVJ010000590">
    <property type="protein sequence ID" value="VEP17633.1"/>
    <property type="molecule type" value="Genomic_DNA"/>
</dbReference>
<dbReference type="PANTHER" id="PTHR24305">
    <property type="entry name" value="CYTOCHROME P450"/>
    <property type="match status" value="1"/>
</dbReference>
<dbReference type="InterPro" id="IPR001128">
    <property type="entry name" value="Cyt_P450"/>
</dbReference>
<dbReference type="GO" id="GO:0004497">
    <property type="term" value="F:monooxygenase activity"/>
    <property type="evidence" value="ECO:0007669"/>
    <property type="project" value="UniProtKB-KW"/>
</dbReference>
<reference evidence="5 6" key="1">
    <citation type="submission" date="2019-01" db="EMBL/GenBank/DDBJ databases">
        <authorList>
            <person name="Brito A."/>
        </authorList>
    </citation>
    <scope>NUCLEOTIDE SEQUENCE [LARGE SCALE GENOMIC DNA]</scope>
    <source>
        <strain evidence="5">1</strain>
    </source>
</reference>
<keyword evidence="4 5" id="KW-0560">Oxidoreductase</keyword>
<dbReference type="RefSeq" id="WP_144867217.1">
    <property type="nucleotide sequence ID" value="NZ_LR213822.1"/>
</dbReference>
<evidence type="ECO:0000256" key="4">
    <source>
        <dbReference type="RuleBase" id="RU000461"/>
    </source>
</evidence>
<keyword evidence="3 4" id="KW-0479">Metal-binding</keyword>
<keyword evidence="6" id="KW-1185">Reference proteome</keyword>
<dbReference type="PROSITE" id="PS00086">
    <property type="entry name" value="CYTOCHROME_P450"/>
    <property type="match status" value="1"/>
</dbReference>
<feature type="binding site" description="axial binding residue" evidence="3">
    <location>
        <position position="392"/>
    </location>
    <ligand>
        <name>heme</name>
        <dbReference type="ChEBI" id="CHEBI:30413"/>
    </ligand>
    <ligandPart>
        <name>Fe</name>
        <dbReference type="ChEBI" id="CHEBI:18248"/>
    </ligandPart>
</feature>
<dbReference type="GO" id="GO:0016705">
    <property type="term" value="F:oxidoreductase activity, acting on paired donors, with incorporation or reduction of molecular oxygen"/>
    <property type="evidence" value="ECO:0007669"/>
    <property type="project" value="InterPro"/>
</dbReference>
<dbReference type="Pfam" id="PF00067">
    <property type="entry name" value="p450"/>
    <property type="match status" value="1"/>
</dbReference>
<dbReference type="PANTHER" id="PTHR24305:SF166">
    <property type="entry name" value="CYTOCHROME P450 12A4, MITOCHONDRIAL-RELATED"/>
    <property type="match status" value="1"/>
</dbReference>
<comment type="similarity">
    <text evidence="2 4">Belongs to the cytochrome P450 family.</text>
</comment>
<comment type="cofactor">
    <cofactor evidence="1 3">
        <name>heme</name>
        <dbReference type="ChEBI" id="CHEBI:30413"/>
    </cofactor>
</comment>
<dbReference type="SUPFAM" id="SSF48264">
    <property type="entry name" value="Cytochrome P450"/>
    <property type="match status" value="1"/>
</dbReference>
<dbReference type="InterPro" id="IPR050121">
    <property type="entry name" value="Cytochrome_P450_monoxygenase"/>
</dbReference>
<proteinExistence type="inferred from homology"/>
<dbReference type="PRINTS" id="PR00385">
    <property type="entry name" value="P450"/>
</dbReference>
<name>A0A563W265_9CYAN</name>
<dbReference type="GO" id="GO:0005506">
    <property type="term" value="F:iron ion binding"/>
    <property type="evidence" value="ECO:0007669"/>
    <property type="project" value="InterPro"/>
</dbReference>
<evidence type="ECO:0000256" key="2">
    <source>
        <dbReference type="ARBA" id="ARBA00010617"/>
    </source>
</evidence>
<dbReference type="InterPro" id="IPR002401">
    <property type="entry name" value="Cyt_P450_E_grp-I"/>
</dbReference>
<evidence type="ECO:0000256" key="1">
    <source>
        <dbReference type="ARBA" id="ARBA00001971"/>
    </source>
</evidence>
<evidence type="ECO:0000313" key="5">
    <source>
        <dbReference type="EMBL" id="VEP17633.1"/>
    </source>
</evidence>
<gene>
    <name evidence="5" type="primary">cyp</name>
    <name evidence="5" type="ORF">H1P_630030</name>
</gene>
<dbReference type="CDD" id="cd11053">
    <property type="entry name" value="CYP110-like"/>
    <property type="match status" value="1"/>
</dbReference>
<dbReference type="Proteomes" id="UP000320055">
    <property type="component" value="Unassembled WGS sequence"/>
</dbReference>
<evidence type="ECO:0000313" key="6">
    <source>
        <dbReference type="Proteomes" id="UP000320055"/>
    </source>
</evidence>
<keyword evidence="3 4" id="KW-0408">Iron</keyword>
<dbReference type="AlphaFoldDB" id="A0A563W265"/>
<accession>A0A563W265</accession>
<dbReference type="EC" id="1.14.-.-" evidence="5"/>
<dbReference type="OrthoDB" id="446280at2"/>
<evidence type="ECO:0000256" key="3">
    <source>
        <dbReference type="PIRSR" id="PIRSR602401-1"/>
    </source>
</evidence>
<sequence length="458" mass="51972">MKPFKSPQSLPLVQLINWIFRPLDFLEECASKYGDMFNLRLMGLPPFTVVSNPQGIEEILSVDAQKFDVGRTNNLAGSLLGDNSLVLLDGVTHRRQRKLMMPPFHGEKVKSYAQTICQITQQVAHRWQEKQTFVAQKAMQDITFETILHVVFGLSEGERYQQIKPSLIELLDLTGSPLKASVIFLPFLQQDLGEWSPWGKVVRRKCKIYELMQAEIDERRASPELSGNDVLTLMMSARDEAGEGLSDIELKDQMMTLLVAGHETTATALSWAFYWIHKIPEVKQKLLAELDGFADLDDPLAIARLPYLTAVCNETLRINPVVITAFMRLAKSPIEVMGYQFAPGTILTPTTYLTHYREDIYPEPKKFRPERFLERQYSPYEFLPFGGGNRRCIGYALALLEMKLVLATVLTRYDLTLASDRPVVPTRRGATIAPNNGVPLILQGKRDRKIQEQLSTIQ</sequence>
<dbReference type="Gene3D" id="1.10.630.10">
    <property type="entry name" value="Cytochrome P450"/>
    <property type="match status" value="1"/>
</dbReference>